<dbReference type="OrthoDB" id="1798723at2"/>
<protein>
    <submittedName>
        <fullName evidence="1">Uncharacterized protein</fullName>
    </submittedName>
</protein>
<sequence>MMSFQPLFIPLYFDKSAEEDLWLAIQQIDPEKRSSFIKEILKQVLVQKEWKEPFNNSHHTLSLDVPEFENVDSLQEQPQIDEQEAEAEPEPEIMFSLEELFFTTEGSTSEDKPAGSINSQVSTSISGYEYMMKHIIGIEEDETVLSFLREKETGGKSVK</sequence>
<accession>A0A1G8G4R6</accession>
<dbReference type="EMBL" id="FNCP01000021">
    <property type="protein sequence ID" value="SDH89404.1"/>
    <property type="molecule type" value="Genomic_DNA"/>
</dbReference>
<keyword evidence="2" id="KW-1185">Reference proteome</keyword>
<organism evidence="1 2">
    <name type="scientific">Desulfosporosinus hippei DSM 8344</name>
    <dbReference type="NCBI Taxonomy" id="1121419"/>
    <lineage>
        <taxon>Bacteria</taxon>
        <taxon>Bacillati</taxon>
        <taxon>Bacillota</taxon>
        <taxon>Clostridia</taxon>
        <taxon>Eubacteriales</taxon>
        <taxon>Desulfitobacteriaceae</taxon>
        <taxon>Desulfosporosinus</taxon>
    </lineage>
</organism>
<gene>
    <name evidence="1" type="ORF">SAMN05443529_12161</name>
</gene>
<reference evidence="2" key="1">
    <citation type="submission" date="2016-10" db="EMBL/GenBank/DDBJ databases">
        <authorList>
            <person name="Varghese N."/>
            <person name="Submissions S."/>
        </authorList>
    </citation>
    <scope>NUCLEOTIDE SEQUENCE [LARGE SCALE GENOMIC DNA]</scope>
    <source>
        <strain evidence="2">DSM 8344</strain>
    </source>
</reference>
<dbReference type="Proteomes" id="UP000198656">
    <property type="component" value="Unassembled WGS sequence"/>
</dbReference>
<proteinExistence type="predicted"/>
<dbReference type="RefSeq" id="WP_092334768.1">
    <property type="nucleotide sequence ID" value="NZ_FNCP01000021.1"/>
</dbReference>
<evidence type="ECO:0000313" key="2">
    <source>
        <dbReference type="Proteomes" id="UP000198656"/>
    </source>
</evidence>
<evidence type="ECO:0000313" key="1">
    <source>
        <dbReference type="EMBL" id="SDH89404.1"/>
    </source>
</evidence>
<dbReference type="STRING" id="1121419.SAMN05443529_12161"/>
<name>A0A1G8G4R6_9FIRM</name>
<dbReference type="AlphaFoldDB" id="A0A1G8G4R6"/>